<proteinExistence type="predicted"/>
<name>A0ABQ8P489_9CRYT</name>
<dbReference type="EMBL" id="JAPCXB010000116">
    <property type="protein sequence ID" value="KAJ1607693.1"/>
    <property type="molecule type" value="Genomic_DNA"/>
</dbReference>
<dbReference type="Proteomes" id="UP001071777">
    <property type="component" value="Unassembled WGS sequence"/>
</dbReference>
<comment type="caution">
    <text evidence="2">The sequence shown here is derived from an EMBL/GenBank/DDBJ whole genome shotgun (WGS) entry which is preliminary data.</text>
</comment>
<evidence type="ECO:0000256" key="1">
    <source>
        <dbReference type="SAM" id="MobiDB-lite"/>
    </source>
</evidence>
<sequence length="184" mass="20676">MNNGMLSSGSESENVSIDHNIQLRNIQYVVMGSLSKHGSQRIGVCRSVFSCQDRRSETLSQSSIKGHGYILSVEEVYPMPCNGREDAELRGALFNDKMMSEIVIQMQRQSECISPSPRARSSQRVPSSGSRDQEFPGCFQVREPETPSMVIITHPSTPLPHYRWIECSNRLSLEKLKNVICSLI</sequence>
<evidence type="ECO:0000313" key="2">
    <source>
        <dbReference type="EMBL" id="KAJ1607693.1"/>
    </source>
</evidence>
<protein>
    <submittedName>
        <fullName evidence="2">VPS13p-like protein</fullName>
    </submittedName>
</protein>
<reference evidence="2" key="1">
    <citation type="submission" date="2022-10" db="EMBL/GenBank/DDBJ databases">
        <title>Adaptive evolution leads to modifications in subtelomeric GC content in a zoonotic Cryptosporidium species.</title>
        <authorList>
            <person name="Li J."/>
            <person name="Feng Y."/>
            <person name="Xiao L."/>
        </authorList>
    </citation>
    <scope>NUCLEOTIDE SEQUENCE</scope>
    <source>
        <strain evidence="2">25894</strain>
    </source>
</reference>
<organism evidence="2 3">
    <name type="scientific">Cryptosporidium canis</name>
    <dbReference type="NCBI Taxonomy" id="195482"/>
    <lineage>
        <taxon>Eukaryota</taxon>
        <taxon>Sar</taxon>
        <taxon>Alveolata</taxon>
        <taxon>Apicomplexa</taxon>
        <taxon>Conoidasida</taxon>
        <taxon>Coccidia</taxon>
        <taxon>Eucoccidiorida</taxon>
        <taxon>Eimeriorina</taxon>
        <taxon>Cryptosporidiidae</taxon>
        <taxon>Cryptosporidium</taxon>
    </lineage>
</organism>
<feature type="compositionally biased region" description="Polar residues" evidence="1">
    <location>
        <begin position="110"/>
        <end position="130"/>
    </location>
</feature>
<feature type="region of interest" description="Disordered" evidence="1">
    <location>
        <begin position="110"/>
        <end position="138"/>
    </location>
</feature>
<keyword evidence="3" id="KW-1185">Reference proteome</keyword>
<accession>A0ABQ8P489</accession>
<gene>
    <name evidence="2" type="ORF">OJ252_2787</name>
</gene>
<evidence type="ECO:0000313" key="3">
    <source>
        <dbReference type="Proteomes" id="UP001071777"/>
    </source>
</evidence>